<feature type="region of interest" description="Disordered" evidence="1">
    <location>
        <begin position="3889"/>
        <end position="3952"/>
    </location>
</feature>
<feature type="region of interest" description="Disordered" evidence="1">
    <location>
        <begin position="800"/>
        <end position="901"/>
    </location>
</feature>
<feature type="compositionally biased region" description="Basic and acidic residues" evidence="1">
    <location>
        <begin position="3724"/>
        <end position="3740"/>
    </location>
</feature>
<feature type="region of interest" description="Disordered" evidence="1">
    <location>
        <begin position="2523"/>
        <end position="2570"/>
    </location>
</feature>
<keyword evidence="3" id="KW-1185">Reference proteome</keyword>
<name>A0A2C6L1J1_9APIC</name>
<feature type="compositionally biased region" description="Basic and acidic residues" evidence="1">
    <location>
        <begin position="2559"/>
        <end position="2570"/>
    </location>
</feature>
<feature type="region of interest" description="Disordered" evidence="1">
    <location>
        <begin position="5071"/>
        <end position="5246"/>
    </location>
</feature>
<feature type="compositionally biased region" description="Polar residues" evidence="1">
    <location>
        <begin position="2700"/>
        <end position="2712"/>
    </location>
</feature>
<reference evidence="2 3" key="1">
    <citation type="journal article" date="2017" name="Int. J. Parasitol.">
        <title>The genome of the protozoan parasite Cystoisospora suis and a reverse vaccinology approach to identify vaccine candidates.</title>
        <authorList>
            <person name="Palmieri N."/>
            <person name="Shrestha A."/>
            <person name="Ruttkowski B."/>
            <person name="Beck T."/>
            <person name="Vogl C."/>
            <person name="Tomley F."/>
            <person name="Blake D.P."/>
            <person name="Joachim A."/>
        </authorList>
    </citation>
    <scope>NUCLEOTIDE SEQUENCE [LARGE SCALE GENOMIC DNA]</scope>
    <source>
        <strain evidence="2 3">Wien I</strain>
    </source>
</reference>
<feature type="region of interest" description="Disordered" evidence="1">
    <location>
        <begin position="2171"/>
        <end position="2291"/>
    </location>
</feature>
<feature type="region of interest" description="Disordered" evidence="1">
    <location>
        <begin position="3847"/>
        <end position="3872"/>
    </location>
</feature>
<feature type="compositionally biased region" description="Low complexity" evidence="1">
    <location>
        <begin position="3078"/>
        <end position="3114"/>
    </location>
</feature>
<feature type="region of interest" description="Disordered" evidence="1">
    <location>
        <begin position="702"/>
        <end position="731"/>
    </location>
</feature>
<feature type="region of interest" description="Disordered" evidence="1">
    <location>
        <begin position="975"/>
        <end position="1051"/>
    </location>
</feature>
<feature type="compositionally biased region" description="Low complexity" evidence="1">
    <location>
        <begin position="713"/>
        <end position="730"/>
    </location>
</feature>
<feature type="compositionally biased region" description="Basic and acidic residues" evidence="1">
    <location>
        <begin position="3419"/>
        <end position="3436"/>
    </location>
</feature>
<feature type="region of interest" description="Disordered" evidence="1">
    <location>
        <begin position="3633"/>
        <end position="3683"/>
    </location>
</feature>
<feature type="region of interest" description="Disordered" evidence="1">
    <location>
        <begin position="2452"/>
        <end position="2478"/>
    </location>
</feature>
<feature type="compositionally biased region" description="Basic and acidic residues" evidence="1">
    <location>
        <begin position="1027"/>
        <end position="1036"/>
    </location>
</feature>
<dbReference type="OrthoDB" id="295668at2759"/>
<feature type="region of interest" description="Disordered" evidence="1">
    <location>
        <begin position="1760"/>
        <end position="1856"/>
    </location>
</feature>
<feature type="region of interest" description="Disordered" evidence="1">
    <location>
        <begin position="1174"/>
        <end position="1220"/>
    </location>
</feature>
<sequence>MIGDISKAMIANHKRTHNSDEACQSHVPLYGGLEPLERYLEIGICGFFQKRKERIVPARRQCDHIRFKSMTRPSEGTARTHTRCERARHVDTFGPTGTLSAEHGTLFEEGKNSTCASFEDLSIDDTLHPSLAHSTVFRFYPAPQSSCPFVHPSTSLPQSSSAKDILCSPLCAASASPTESPLTPLSSPCYATSAIPLIQPHPGGLFASSSDVSSDHHGHLGHCADQFQSHENTGICKHHQKCQSSLAKSPRRVFRQSSLSGGDSPFSCGRCHTSYEANGAKCGCDDLRQGRSQAQPVLSVVSHISHAADVTYPLGGKVTADRRCSENESRTRVSGGLTHSPTDLLHSGPSPNAVYTCLPLDYDSNSLAYSAALSDSSRASSFPPPPFRLPTQSTIPPVRGFLASLFSSASSPAPPSTPTSTSRRGGRASGWVRLDMWVQQRQTAPDAVLYAQVTESALLVLSPAAALRAAHLVLGTLQPIERAYLLSKMEARAAEAVLRQEHYLADLMVGNVSHACADICVAVKAPCRVLLPFQETVPESAGLIFSCGRFYMDTQLQLPRILDMREQPPERRDRDVKLSVLETSKRGGTPVSSLRIWGSQAWGEETIRQKEEDGNCKGVPCWRKCPERIYDRYGFACSDCAIMRVGDTAAFLKLMPFACSCSPCGELLAAISGSRLHVDTAIQVLRGGTAHGGESERAHALYSHDHIKRTNESGNLSNGTSRRSSTGPRSALITTLDRRASQKSPKITHEINDLSMASDEADFKCSPRIRSSVRTVGDGCCRAEEESDKRTAGRIQSARETFQENQSSSFAGTNVTDLASSPSRRSRPVTFYVDGTYRPSVEETPADSERKTVPMDHGAQGSSEERGGALPNSSSRQQASLTRDLGDDELGPPSPGRQPPPVYLLYPTAFRLFADICHLTRAEGCPALRLLFRDDSLIGGIFVDLSDEDLRNLIYPARSFLQALAALPPLPLPSAPPNSEPCPPATTPNSVFPASSPPLTGASEECSRRLNSGAAGQSAPFSRKHQEKQGFRRDTKNAPTSLPSSGLFGEKKRKTSPLLLRVGSRVAGLTEEREEATRGVANRCEEHASAMGSFQDGQEFSACHATQSSVPVTHRDIRGEMEGRTENRGGERKGNNKAPLQPIVLFTNSSLTAPSMLEDDGEKTGEQVQVAFEQEEENKVPLRQMQSLSSVKKEDGGTEGPEGHDDSNMKTDNEEEEGAWNSRLRDSDLLSSYFPGLPQVLASPIAPPVSHSSQSSRSSHLFLRASRLAGLRPAGSHGRRTPARDTWGLRPFLQRTSVHLHNAIASSGPDPLRDNTSATGQNGTQRPEINEKKAETKERKKRKKRVGRKKLARRRRMTVRGWGFHRHREPSGDPFAILAETKVGSRGARKGKTKTEENSLRLITPKVRMGEAEQTERKERTERRKNLKWTATTTAARTSGSFPEERHQVAVTAHHNSIRHQFTSGESRLRTGPARKRRTLNFGANQKSDKEVEREEVKKIPDALGGLSKGGISTSCGQKNSRTLKDPLSIIQPNRLSGLHWKRSRKSQCETEESELTASHLRRGQKNKIVQQQGRRGDGSRTKLRTSSAYSMKRRFSVDDKALGMALPRVELSEDEDTRMLGEGERTCQGGGRGLIDVQLRFEISCMTLRLWTATPARLSLSSSTASPFACTSTLAKAGIEQDEGRDLPGRRTTLPRGEPSSVEGDVTASSAIDAHRSLPYPTLRDGEEKGVAVESQEVQLLTRARERSLPLSYCNTISKRRYPGNKMTKDEEDEKEKDEETKRESERKSDEEMVDGTRRETERDRDKDTPCLSCSSPLPLSGRSSLLARPTTAPSYTTKSAGGRSSSLSTWRNRSPHGLENAIAKESRYTEEGFLVDKDPRKRALSLQKRGSAYHSLSAKTKFVCFSPPVSESIDPFFIDSSQYRSSRTAAGTKEKLPLSSVYSLPIAPFSSSSANPGEQSGSFDAAFQSSPSSSFTSVVCNWFDCVRLPGELPWEGECVDWSFRACVVIEESNGEVKTLESTSRCFLSSTATNFSVLFPRASSKPKLSSPRFLHEMRNEETSPPEMPSLSMSHRARRKSSGKHRNEHGEVLSLPRSRRSRRGSRDSDNAEERCKAAPVAITNIRTDSHRMSTGSACDLEMGTTESYRRTAVGRDEGKSEMVERSQDCDVPCYDHYSSTSHRSRRKRTSTTTGSTTSSSGSAVGGRKQRTTAAYPGGDHHHLGSSNRHAIMSSGRSRKSLSASSERGRRRRKEGSFTSLSPCRGDTPTSGTSYRHGFPSKTSGSEERHSRTSFPFQLESVYFIHPLDQQSFSPDPSKFLIPPSTRLLSFISRNRFLHLTGGEEYEDTSPRHRLHEIGESHRKRSDRGKRFLLSAPQDEEERRKNLASFRSLSSPTNLWRGGGGGPNTRSERDIIAFFLHQSPYIEVRKRSRIPPPLPGKILSLSCCTTTQTEVSNEKPLEEKPGEGVEQNQREKNPTRFLEGIQQLEGGTRSRQSTVRISERRTEIVVTDRALGLAGIFLSLKDDNNDGNTQLVREKISPTKGERGEDEDELTGSPRSKGENNRQIEDEMRGKIDCAARRSKPWETETAVRQEPQHEHVKDTLSNPDDITRNAIATYEEMIEARGRDPAWKISGEVCFLEFTQKVNLELGRYRIAVDWEAAAGLLEWALTVLAPLSSLAEALSPPQSGQDTSAPAVRSLPSNEKPASTTLCPSLPQPGFPTPYERGTSQRSSLSSASSLPVAVPAYSNHRHTSTSSPTSTTRPTCGRESSVALPDVRRSSSTVRTISGIVPFAQTAVTGYNSDAGEPAVNTSPGVPPPPSWSIKCEVLFPHLECLLPCVSSSPYATRFLTVLTPLTVSTGPGSNVGVMSPRHVMPLHESTNAHGRCSSYFSKQSTTATAAEGGGCGSPRKSKLQQSILPARQHNCDEALKEEAGDTEDADHMYSDLSSDRRLTRRSVRGYYPSRPRNSFLCDGPPLTFSSSPFHSLAPFSFCFDHPKTSSSSLASPPHVLLIECRFGASLYRAVHKPPQPPPPQLLCAASSSYIRSFSSSHYSSSCSISASSSSSGSGEQDEGGQRSLGYGSLSSSVLPSSSSSLLSTSLPSSPSYPTGYGSVLRPRKKKQDVSSLTELPSFEPRVSGEDGCSGASGLFHRPGGSSASTPNNTNRGSSHDEEGSSKQHERIERDDGFVVTPSLSASPQTPTSPLLVHDNGGNGPFPFLRRSHEKKATFSERQFAGQKRRTKASDEPIGEAAQNFEGNRELPLNRRQEEEIESPLHLLPGEYNSPWGSGSCNKDTQYSSLSFRFSFQQVGISLLVLPESMEEGKTGGGGRGERRQSGAANDNRSGSGNSQSKDGSSRVSRYSHGRGLSVASSSGKHDSLSQDKERSLLGQVVETTLSPRSSQFTPHAPSGLSSSQAPLRRSEEKDFQHDRTLHGSDPRGQSAVARCRDHSPVAGFSPDKGEVTFSSNSKTLNNHTNDKAAVKTDARQSGSRQQFLQQYAQLVNKNRESLDSLSSSSPLLDRRQWGLLIDRCRYILWHRKIPVSVSLLDFLRSPQREKWSSSPTSLRPHLFFLNDSVMRRRSKGSSTLGGDGGWTPWWRSHQSNSFWGRKEGTTTQLKVMENFSLAGRLQLKQSSRKDTQALQTEKEVETVTGQEGKEHAKKKASRRCSSSLVSEKKTYHSHSDGADWENIDVTILQPYYLTEKGGSAHPVAYLSADSCGSSLRRTSEDRNKQKDEDEKKQTGQNSTPPSENTKTAVLARVNVNPILIHLSSECVGYLGTVSYLASDLLTHISNFKPPPFQVDQSHPGLLSSPPEDLFSLPLLSEPGNKEAGGTEDEEVARCGVLGPSFTATTRRHQQKGVPSPGPPDERENLDTAKAGQRLGLEVCDGEEKRKASTNGQVGVRKTDSVKTTGEEGPYRFVGSFLDGQSSPPSSPLRATLGGSAGGTIDGEDGASLQFTSLEGLNSDQNKGSRNRRLFSPFHLAFPEALETIEERGLMPFEGRSEATTFVSCAAGTSSFLSIPEDFLDVARHNRDRKLLDSRNSKSIAAPSTQKWNQCYYSRYINNDESQPCRALAQSHPELIQSSSASPCEEALWYNSCSSPETYIQSYLNQASDDSQSVATRSWNQRKKTIGWNTGLDETTQTTALRNSVVGVQDNNLVDNEEEISSRKPTIGAGQWEGGYGRTGAGEGDSSRVSWSLLQPTYYGHSAAGMNRTSDRRVYGLLAEAEGRDLLKENEDENGEEKGAPSQLAPPPSEDAMETVWKSLAGLKANVDVLLTVESVKVKCVSIYFTFEEIHLGFNRTCFYKDSFLVTYPAKAPCNLLRLCSPTHDRHHRIRDENESPQGSPHHSSLFIPGHFSFEKGGSYHTIQSTHRHGQRCRHHQHHQRLHSPPPPRFLVNRLKARATAIHRPHRPTSAPFLTTSRASVVPADCSIDSDQRGVSTVMLGAKEGVRYTSLKSGGEEKGRLVAAENEKRFRQSVFSDGRRDIKKEWERQRQEKDGDDGEEGGHEEMQGFFKMTLMMEVLNRSMMAVESVIEPWNWTVYLQQVRSGKEESSQRGGISSMAKNCTRGQQGARRLAPPPYRNRSSSLFRYNQQVSRVDGDHSFAIRKSIAKLSFSPGGSETPAASAAATTMTISAPGTANDTSRTSDVKSHSVSPSHRLTPPPLLSKIYDDTTHTATDTVLLTPSPLHSESNNLFSSVVTAGPTGCPAGETLKLQTSGRPRLVRLPKVASTNKQRSSRRTRQLQSRNGVDLLRKQNEGGPRYLPGDQEIRRGEQGYGSLPTAPMIRSFEGQFRLQQRFLTEEERNAAFLWHFGPAAADLRIGIHLTWFNLTIAPLLMDAVMETTDSIEEQVKQLKDSLLSRTHFVSPLPAMVSDAVTGEHPSTSEPLSHTGTPVPPVRVPFQVGSSLSAFCMAVTAALGGGASSDDAANPETAEVSASDDVGPTNLNDDAEDAMDRRSSMANTRGEELLPGEERRPDEEKDNFDKQKEREEAENRADDTRRDSLQRGERERSAGSHLGRDDVDTVAEQASPRPRDDEEDEQSRNGEFRPLLWNLTGQPLAVRLATRRISNAPLLEFGRKPSSALERPSRNANKDREENSLSRSASSSATDDDLSVPPAETEVEDEDDAESVRSKSSFSLDDVNAGTSSSSASSETVENGTQADLRECSGSSFSSSAASSFSASSSCLTNTLAPRERNFNWSKLTKRRTRGPPVRRTSREGRGGSRDGEDGFPQEEGESLKEIEVTQTRKRALLRSDVFTEVTGMEGQLEDEYEYEWRTLPPEESLPLPQDEEVSNCTSPLFKI</sequence>
<feature type="compositionally biased region" description="Basic and acidic residues" evidence="1">
    <location>
        <begin position="3673"/>
        <end position="3683"/>
    </location>
</feature>
<feature type="compositionally biased region" description="Polar residues" evidence="1">
    <location>
        <begin position="2257"/>
        <end position="2273"/>
    </location>
</feature>
<feature type="compositionally biased region" description="Basic and acidic residues" evidence="1">
    <location>
        <begin position="1191"/>
        <end position="1212"/>
    </location>
</feature>
<feature type="compositionally biased region" description="Basic and acidic residues" evidence="1">
    <location>
        <begin position="5089"/>
        <end position="5102"/>
    </location>
</feature>
<feature type="compositionally biased region" description="Polar residues" evidence="1">
    <location>
        <begin position="3337"/>
        <end position="3359"/>
    </location>
</feature>
<feature type="compositionally biased region" description="Basic and acidic residues" evidence="1">
    <location>
        <begin position="2582"/>
        <end position="2602"/>
    </location>
</feature>
<feature type="compositionally biased region" description="Polar residues" evidence="1">
    <location>
        <begin position="3741"/>
        <end position="3753"/>
    </location>
</feature>
<feature type="compositionally biased region" description="Pro residues" evidence="1">
    <location>
        <begin position="892"/>
        <end position="901"/>
    </location>
</feature>
<feature type="compositionally biased region" description="Basic and acidic residues" evidence="1">
    <location>
        <begin position="4956"/>
        <end position="5025"/>
    </location>
</feature>
<organism evidence="2 3">
    <name type="scientific">Cystoisospora suis</name>
    <dbReference type="NCBI Taxonomy" id="483139"/>
    <lineage>
        <taxon>Eukaryota</taxon>
        <taxon>Sar</taxon>
        <taxon>Alveolata</taxon>
        <taxon>Apicomplexa</taxon>
        <taxon>Conoidasida</taxon>
        <taxon>Coccidia</taxon>
        <taxon>Eucoccidiorida</taxon>
        <taxon>Eimeriorina</taxon>
        <taxon>Sarcocystidae</taxon>
        <taxon>Cystoisospora</taxon>
    </lineage>
</organism>
<feature type="compositionally biased region" description="Polar residues" evidence="1">
    <location>
        <begin position="871"/>
        <end position="881"/>
    </location>
</feature>
<feature type="compositionally biased region" description="Basic and acidic residues" evidence="1">
    <location>
        <begin position="1328"/>
        <end position="1338"/>
    </location>
</feature>
<evidence type="ECO:0000313" key="3">
    <source>
        <dbReference type="Proteomes" id="UP000221165"/>
    </source>
</evidence>
<feature type="compositionally biased region" description="Pro residues" evidence="1">
    <location>
        <begin position="975"/>
        <end position="986"/>
    </location>
</feature>
<feature type="compositionally biased region" description="Polar residues" evidence="1">
    <location>
        <begin position="1833"/>
        <end position="1854"/>
    </location>
</feature>
<feature type="compositionally biased region" description="Basic and acidic residues" evidence="1">
    <location>
        <begin position="3168"/>
        <end position="3182"/>
    </location>
</feature>
<feature type="compositionally biased region" description="Basic and acidic residues" evidence="1">
    <location>
        <begin position="322"/>
        <end position="331"/>
    </location>
</feature>
<feature type="region of interest" description="Disordered" evidence="1">
    <location>
        <begin position="4487"/>
        <end position="4510"/>
    </location>
</feature>
<accession>A0A2C6L1J1</accession>
<feature type="compositionally biased region" description="Low complexity" evidence="1">
    <location>
        <begin position="2190"/>
        <end position="2202"/>
    </location>
</feature>
<feature type="compositionally biased region" description="Basic residues" evidence="1">
    <location>
        <begin position="2075"/>
        <end position="2087"/>
    </location>
</feature>
<feature type="compositionally biased region" description="Basic and acidic residues" evidence="1">
    <location>
        <begin position="2535"/>
        <end position="2546"/>
    </location>
</feature>
<feature type="region of interest" description="Disordered" evidence="1">
    <location>
        <begin position="2345"/>
        <end position="2387"/>
    </location>
</feature>
<feature type="compositionally biased region" description="Polar residues" evidence="1">
    <location>
        <begin position="4557"/>
        <end position="4572"/>
    </location>
</feature>
<feature type="region of interest" description="Disordered" evidence="1">
    <location>
        <begin position="3320"/>
        <end position="3382"/>
    </location>
</feature>
<feature type="compositionally biased region" description="Polar residues" evidence="1">
    <location>
        <begin position="3156"/>
        <end position="3167"/>
    </location>
</feature>
<gene>
    <name evidence="2" type="ORF">CSUI_004456</name>
</gene>
<feature type="region of interest" description="Disordered" evidence="1">
    <location>
        <begin position="3062"/>
        <end position="3182"/>
    </location>
</feature>
<feature type="compositionally biased region" description="Basic and acidic residues" evidence="1">
    <location>
        <begin position="3903"/>
        <end position="3916"/>
    </location>
</feature>
<feature type="compositionally biased region" description="Low complexity" evidence="1">
    <location>
        <begin position="5173"/>
        <end position="5188"/>
    </location>
</feature>
<feature type="compositionally biased region" description="Gly residues" evidence="1">
    <location>
        <begin position="4177"/>
        <end position="4189"/>
    </location>
</feature>
<dbReference type="RefSeq" id="XP_067923376.1">
    <property type="nucleotide sequence ID" value="XM_068064647.1"/>
</dbReference>
<feature type="region of interest" description="Disordered" evidence="1">
    <location>
        <begin position="4877"/>
        <end position="4897"/>
    </location>
</feature>
<feature type="compositionally biased region" description="Polar residues" evidence="1">
    <location>
        <begin position="3397"/>
        <end position="3416"/>
    </location>
</feature>
<feature type="compositionally biased region" description="Polar residues" evidence="1">
    <location>
        <begin position="1314"/>
        <end position="1327"/>
    </location>
</feature>
<feature type="region of interest" description="Disordered" evidence="1">
    <location>
        <begin position="5284"/>
        <end position="5306"/>
    </location>
</feature>
<feature type="region of interest" description="Disordered" evidence="1">
    <location>
        <begin position="407"/>
        <end position="427"/>
    </location>
</feature>
<feature type="compositionally biased region" description="Low complexity" evidence="1">
    <location>
        <begin position="5145"/>
        <end position="5162"/>
    </location>
</feature>
<feature type="compositionally biased region" description="Low complexity" evidence="1">
    <location>
        <begin position="1811"/>
        <end position="1831"/>
    </location>
</feature>
<dbReference type="GeneID" id="94427858"/>
<feature type="region of interest" description="Disordered" evidence="1">
    <location>
        <begin position="322"/>
        <end position="345"/>
    </location>
</feature>
<feature type="compositionally biased region" description="Basic and acidic residues" evidence="1">
    <location>
        <begin position="1119"/>
        <end position="1134"/>
    </location>
</feature>
<feature type="compositionally biased region" description="Basic and acidic residues" evidence="1">
    <location>
        <begin position="5219"/>
        <end position="5231"/>
    </location>
</feature>
<feature type="region of interest" description="Disordered" evidence="1">
    <location>
        <begin position="4730"/>
        <end position="4771"/>
    </location>
</feature>
<feature type="compositionally biased region" description="Low complexity" evidence="1">
    <location>
        <begin position="2732"/>
        <end position="2745"/>
    </location>
</feature>
<feature type="compositionally biased region" description="Polar residues" evidence="1">
    <location>
        <begin position="4883"/>
        <end position="4894"/>
    </location>
</feature>
<evidence type="ECO:0000313" key="2">
    <source>
        <dbReference type="EMBL" id="PHJ21696.1"/>
    </source>
</evidence>
<feature type="compositionally biased region" description="Polar residues" evidence="1">
    <location>
        <begin position="800"/>
        <end position="823"/>
    </location>
</feature>
<feature type="region of interest" description="Disordered" evidence="1">
    <location>
        <begin position="4924"/>
        <end position="5059"/>
    </location>
</feature>
<feature type="region of interest" description="Disordered" evidence="1">
    <location>
        <begin position="3719"/>
        <end position="3753"/>
    </location>
</feature>
<dbReference type="EMBL" id="MIGC01002079">
    <property type="protein sequence ID" value="PHJ21696.1"/>
    <property type="molecule type" value="Genomic_DNA"/>
</dbReference>
<feature type="compositionally biased region" description="Polar residues" evidence="1">
    <location>
        <begin position="3463"/>
        <end position="3474"/>
    </location>
</feature>
<feature type="region of interest" description="Disordered" evidence="1">
    <location>
        <begin position="2582"/>
        <end position="2608"/>
    </location>
</feature>
<dbReference type="VEuPathDB" id="ToxoDB:CSUI_004456"/>
<feature type="compositionally biased region" description="Basic and acidic residues" evidence="1">
    <location>
        <begin position="4487"/>
        <end position="4499"/>
    </location>
</feature>
<feature type="region of interest" description="Disordered" evidence="1">
    <location>
        <begin position="4637"/>
        <end position="4670"/>
    </location>
</feature>
<feature type="compositionally biased region" description="Polar residues" evidence="1">
    <location>
        <begin position="5297"/>
        <end position="5306"/>
    </location>
</feature>
<feature type="region of interest" description="Disordered" evidence="1">
    <location>
        <begin position="3397"/>
        <end position="3477"/>
    </location>
</feature>
<feature type="compositionally biased region" description="Basic and acidic residues" evidence="1">
    <location>
        <begin position="702"/>
        <end position="711"/>
    </location>
</feature>
<feature type="region of interest" description="Disordered" evidence="1">
    <location>
        <begin position="1119"/>
        <end position="1141"/>
    </location>
</feature>
<proteinExistence type="predicted"/>
<feature type="compositionally biased region" description="Basic and acidic residues" evidence="1">
    <location>
        <begin position="2104"/>
        <end position="2116"/>
    </location>
</feature>
<comment type="caution">
    <text evidence="2">The sequence shown here is derived from an EMBL/GenBank/DDBJ whole genome shotgun (WGS) entry which is preliminary data.</text>
</comment>
<feature type="region of interest" description="Disordered" evidence="1">
    <location>
        <begin position="2682"/>
        <end position="2781"/>
    </location>
</feature>
<feature type="compositionally biased region" description="Basic and acidic residues" evidence="1">
    <location>
        <begin position="2455"/>
        <end position="2477"/>
    </location>
</feature>
<protein>
    <submittedName>
        <fullName evidence="2">Amine-terminal region of a tm vesicle-mediated sorter</fullName>
    </submittedName>
</protein>
<feature type="region of interest" description="Disordered" evidence="1">
    <location>
        <begin position="1304"/>
        <end position="1354"/>
    </location>
</feature>
<feature type="region of interest" description="Disordered" evidence="1">
    <location>
        <begin position="4552"/>
        <end position="4587"/>
    </location>
</feature>
<feature type="compositionally biased region" description="Low complexity" evidence="1">
    <location>
        <begin position="5103"/>
        <end position="5122"/>
    </location>
</feature>
<feature type="compositionally biased region" description="Basic and acidic residues" evidence="1">
    <location>
        <begin position="3634"/>
        <end position="3648"/>
    </location>
</feature>
<feature type="region of interest" description="Disordered" evidence="1">
    <location>
        <begin position="4163"/>
        <end position="4193"/>
    </location>
</feature>
<feature type="compositionally biased region" description="Basic and acidic residues" evidence="1">
    <location>
        <begin position="1779"/>
        <end position="1810"/>
    </location>
</feature>
<feature type="region of interest" description="Disordered" evidence="1">
    <location>
        <begin position="4231"/>
        <end position="4257"/>
    </location>
</feature>
<evidence type="ECO:0000256" key="1">
    <source>
        <dbReference type="SAM" id="MobiDB-lite"/>
    </source>
</evidence>
<feature type="compositionally biased region" description="Low complexity" evidence="1">
    <location>
        <begin position="2754"/>
        <end position="2765"/>
    </location>
</feature>
<feature type="region of interest" description="Disordered" evidence="1">
    <location>
        <begin position="2058"/>
        <end position="2139"/>
    </location>
</feature>
<feature type="region of interest" description="Disordered" evidence="1">
    <location>
        <begin position="1678"/>
        <end position="1732"/>
    </location>
</feature>
<feature type="compositionally biased region" description="Basic residues" evidence="1">
    <location>
        <begin position="1339"/>
        <end position="1354"/>
    </location>
</feature>
<dbReference type="Proteomes" id="UP000221165">
    <property type="component" value="Unassembled WGS sequence"/>
</dbReference>